<dbReference type="Pfam" id="PF13434">
    <property type="entry name" value="Lys_Orn_oxgnase"/>
    <property type="match status" value="1"/>
</dbReference>
<evidence type="ECO:0000256" key="9">
    <source>
        <dbReference type="ARBA" id="ARBA00047598"/>
    </source>
</evidence>
<comment type="catalytic activity">
    <reaction evidence="10">
        <text>L-ornithine + NADH + O2 = N(5)-hydroxy-L-ornithine + NAD(+) + H2O</text>
        <dbReference type="Rhea" id="RHEA:41512"/>
        <dbReference type="ChEBI" id="CHEBI:15377"/>
        <dbReference type="ChEBI" id="CHEBI:15379"/>
        <dbReference type="ChEBI" id="CHEBI:46911"/>
        <dbReference type="ChEBI" id="CHEBI:57540"/>
        <dbReference type="ChEBI" id="CHEBI:57945"/>
        <dbReference type="ChEBI" id="CHEBI:78275"/>
        <dbReference type="EC" id="1.14.13.196"/>
    </reaction>
</comment>
<dbReference type="AlphaFoldDB" id="A0A9N9LLE1"/>
<evidence type="ECO:0000256" key="2">
    <source>
        <dbReference type="ARBA" id="ARBA00004924"/>
    </source>
</evidence>
<evidence type="ECO:0000256" key="10">
    <source>
        <dbReference type="ARBA" id="ARBA00049248"/>
    </source>
</evidence>
<dbReference type="InterPro" id="IPR036188">
    <property type="entry name" value="FAD/NAD-bd_sf"/>
</dbReference>
<dbReference type="Gene3D" id="3.50.50.60">
    <property type="entry name" value="FAD/NAD(P)-binding domain"/>
    <property type="match status" value="1"/>
</dbReference>
<evidence type="ECO:0000256" key="3">
    <source>
        <dbReference type="ARBA" id="ARBA00007588"/>
    </source>
</evidence>
<dbReference type="OrthoDB" id="3519933at2759"/>
<keyword evidence="6" id="KW-0274">FAD</keyword>
<dbReference type="GO" id="GO:0016491">
    <property type="term" value="F:oxidoreductase activity"/>
    <property type="evidence" value="ECO:0007669"/>
    <property type="project" value="UniProtKB-KW"/>
</dbReference>
<evidence type="ECO:0000313" key="11">
    <source>
        <dbReference type="EMBL" id="CAG8975235.1"/>
    </source>
</evidence>
<accession>A0A9N9LLE1</accession>
<evidence type="ECO:0000256" key="4">
    <source>
        <dbReference type="ARBA" id="ARBA00012881"/>
    </source>
</evidence>
<comment type="caution">
    <text evidence="11">The sequence shown here is derived from an EMBL/GenBank/DDBJ whole genome shotgun (WGS) entry which is preliminary data.</text>
</comment>
<keyword evidence="7" id="KW-0521">NADP</keyword>
<dbReference type="GO" id="GO:0006879">
    <property type="term" value="P:intracellular iron ion homeostasis"/>
    <property type="evidence" value="ECO:0007669"/>
    <property type="project" value="TreeGrafter"/>
</dbReference>
<comment type="cofactor">
    <cofactor evidence="1">
        <name>FAD</name>
        <dbReference type="ChEBI" id="CHEBI:57692"/>
    </cofactor>
</comment>
<dbReference type="EC" id="1.14.13.196" evidence="4"/>
<dbReference type="Proteomes" id="UP000701801">
    <property type="component" value="Unassembled WGS sequence"/>
</dbReference>
<keyword evidence="12" id="KW-1185">Reference proteome</keyword>
<evidence type="ECO:0000256" key="7">
    <source>
        <dbReference type="ARBA" id="ARBA00022857"/>
    </source>
</evidence>
<evidence type="ECO:0000256" key="5">
    <source>
        <dbReference type="ARBA" id="ARBA00022630"/>
    </source>
</evidence>
<keyword evidence="8" id="KW-0560">Oxidoreductase</keyword>
<reference evidence="11" key="1">
    <citation type="submission" date="2021-07" db="EMBL/GenBank/DDBJ databases">
        <authorList>
            <person name="Durling M."/>
        </authorList>
    </citation>
    <scope>NUCLEOTIDE SEQUENCE</scope>
</reference>
<evidence type="ECO:0000256" key="1">
    <source>
        <dbReference type="ARBA" id="ARBA00001974"/>
    </source>
</evidence>
<gene>
    <name evidence="11" type="ORF">HYALB_00011935</name>
</gene>
<comment type="pathway">
    <text evidence="2">Siderophore biosynthesis.</text>
</comment>
<comment type="similarity">
    <text evidence="3">Belongs to the lysine N(6)-hydroxylase/L-ornithine N(5)-oxygenase family.</text>
</comment>
<sequence>MEQISGTPQVAPAPVKQFHSPSSQVLDLVCVGFGTNSLALATAVKDNNSSSNVLFLEQKPEFRANSGSSSRHMDVSFMHDLATLRDPTSEFTFLSYLQQQGKMNEFVEALSESSSGPLRGDFEEYLGWAAAKCSDLVAYGQQVISVESLSSSRWAVQAMCMETGETRVLIAKNVVFGNDEHARVAEHFNEDSVTEQSESMAMLQVMEAAKQVYRTNPQASSDSRFSTLCIRTVAIHNLVFSDAEPLFVRAML</sequence>
<dbReference type="EMBL" id="CAJVRM010000129">
    <property type="protein sequence ID" value="CAG8975235.1"/>
    <property type="molecule type" value="Genomic_DNA"/>
</dbReference>
<keyword evidence="5" id="KW-0285">Flavoprotein</keyword>
<evidence type="ECO:0000256" key="8">
    <source>
        <dbReference type="ARBA" id="ARBA00023002"/>
    </source>
</evidence>
<dbReference type="InterPro" id="IPR025700">
    <property type="entry name" value="Lys/Orn_oxygenase"/>
</dbReference>
<organism evidence="11 12">
    <name type="scientific">Hymenoscyphus albidus</name>
    <dbReference type="NCBI Taxonomy" id="595503"/>
    <lineage>
        <taxon>Eukaryota</taxon>
        <taxon>Fungi</taxon>
        <taxon>Dikarya</taxon>
        <taxon>Ascomycota</taxon>
        <taxon>Pezizomycotina</taxon>
        <taxon>Leotiomycetes</taxon>
        <taxon>Helotiales</taxon>
        <taxon>Helotiaceae</taxon>
        <taxon>Hymenoscyphus</taxon>
    </lineage>
</organism>
<comment type="catalytic activity">
    <reaction evidence="9">
        <text>L-ornithine + NADPH + O2 = N(5)-hydroxy-L-ornithine + NADP(+) + H2O</text>
        <dbReference type="Rhea" id="RHEA:41508"/>
        <dbReference type="ChEBI" id="CHEBI:15377"/>
        <dbReference type="ChEBI" id="CHEBI:15379"/>
        <dbReference type="ChEBI" id="CHEBI:46911"/>
        <dbReference type="ChEBI" id="CHEBI:57783"/>
        <dbReference type="ChEBI" id="CHEBI:58349"/>
        <dbReference type="ChEBI" id="CHEBI:78275"/>
        <dbReference type="EC" id="1.14.13.196"/>
    </reaction>
</comment>
<evidence type="ECO:0000313" key="12">
    <source>
        <dbReference type="Proteomes" id="UP000701801"/>
    </source>
</evidence>
<evidence type="ECO:0000256" key="6">
    <source>
        <dbReference type="ARBA" id="ARBA00022827"/>
    </source>
</evidence>
<name>A0A9N9LLE1_9HELO</name>
<protein>
    <recommendedName>
        <fullName evidence="4">L-ornithine N(5)-monooxygenase [NAD(P)H]</fullName>
        <ecNumber evidence="4">1.14.13.196</ecNumber>
    </recommendedName>
</protein>
<dbReference type="PANTHER" id="PTHR42802:SF1">
    <property type="entry name" value="L-ORNITHINE N(5)-MONOOXYGENASE"/>
    <property type="match status" value="1"/>
</dbReference>
<proteinExistence type="inferred from homology"/>
<dbReference type="PANTHER" id="PTHR42802">
    <property type="entry name" value="MONOOXYGENASE"/>
    <property type="match status" value="1"/>
</dbReference>